<sequence>MERSLRPVVMLLILVAFLGGVLTVLSPCVLPVLPVLLSGTVGGRGRPPGIIVGFIGSFVLLTLFLASIVGALNLSPDVIRWVAVALLLGFGLTLALPALHTRFELVMARAVPQRRGRDGDGFLGGMLVGATLGVVWTPCVGPILASVTTLALSGQVTGFAFAATLAYALGVAVPMLGVMWGGRKLLHRPALLGRLAGIQQAFGVVLVLFAVGMVFGLDRQAQTVLVNSIPALQKLTFLEETAVVQQELERQTR</sequence>
<evidence type="ECO:0000313" key="3">
    <source>
        <dbReference type="Proteomes" id="UP000236379"/>
    </source>
</evidence>
<dbReference type="InterPro" id="IPR051790">
    <property type="entry name" value="Cytochrome_c-biogenesis_DsbD"/>
</dbReference>
<feature type="transmembrane region" description="Helical" evidence="1">
    <location>
        <begin position="191"/>
        <end position="217"/>
    </location>
</feature>
<dbReference type="Proteomes" id="UP000236379">
    <property type="component" value="Unassembled WGS sequence"/>
</dbReference>
<dbReference type="PANTHER" id="PTHR31272:SF9">
    <property type="entry name" value="BLL1027 PROTEIN"/>
    <property type="match status" value="1"/>
</dbReference>
<feature type="transmembrane region" description="Helical" evidence="1">
    <location>
        <begin position="12"/>
        <end position="37"/>
    </location>
</feature>
<dbReference type="GO" id="GO:0017004">
    <property type="term" value="P:cytochrome complex assembly"/>
    <property type="evidence" value="ECO:0007669"/>
    <property type="project" value="InterPro"/>
</dbReference>
<keyword evidence="1" id="KW-1133">Transmembrane helix</keyword>
<comment type="caution">
    <text evidence="2">The sequence shown here is derived from an EMBL/GenBank/DDBJ whole genome shotgun (WGS) entry which is preliminary data.</text>
</comment>
<feature type="transmembrane region" description="Helical" evidence="1">
    <location>
        <begin position="49"/>
        <end position="72"/>
    </location>
</feature>
<evidence type="ECO:0000256" key="1">
    <source>
        <dbReference type="SAM" id="Phobius"/>
    </source>
</evidence>
<feature type="transmembrane region" description="Helical" evidence="1">
    <location>
        <begin position="78"/>
        <end position="100"/>
    </location>
</feature>
<dbReference type="EMBL" id="PPPD01000001">
    <property type="protein sequence ID" value="PNY81181.1"/>
    <property type="molecule type" value="Genomic_DNA"/>
</dbReference>
<name>A0A2K3UXC6_9DEIO</name>
<dbReference type="GO" id="GO:0016020">
    <property type="term" value="C:membrane"/>
    <property type="evidence" value="ECO:0007669"/>
    <property type="project" value="UniProtKB-SubCell"/>
</dbReference>
<keyword evidence="3" id="KW-1185">Reference proteome</keyword>
<dbReference type="AlphaFoldDB" id="A0A2K3UXC6"/>
<organism evidence="2 3">
    <name type="scientific">Deinococcus koreensis</name>
    <dbReference type="NCBI Taxonomy" id="2054903"/>
    <lineage>
        <taxon>Bacteria</taxon>
        <taxon>Thermotogati</taxon>
        <taxon>Deinococcota</taxon>
        <taxon>Deinococci</taxon>
        <taxon>Deinococcales</taxon>
        <taxon>Deinococcaceae</taxon>
        <taxon>Deinococcus</taxon>
    </lineage>
</organism>
<keyword evidence="1" id="KW-0472">Membrane</keyword>
<dbReference type="PANTHER" id="PTHR31272">
    <property type="entry name" value="CYTOCHROME C-TYPE BIOGENESIS PROTEIN HI_1454-RELATED"/>
    <property type="match status" value="1"/>
</dbReference>
<dbReference type="OrthoDB" id="9811352at2"/>
<protein>
    <submittedName>
        <fullName evidence="2">Cytochrome C biogenesis protein</fullName>
    </submittedName>
</protein>
<feature type="transmembrane region" description="Helical" evidence="1">
    <location>
        <begin position="121"/>
        <end position="144"/>
    </location>
</feature>
<feature type="transmembrane region" description="Helical" evidence="1">
    <location>
        <begin position="156"/>
        <end position="179"/>
    </location>
</feature>
<reference evidence="2 3" key="1">
    <citation type="submission" date="2018-01" db="EMBL/GenBank/DDBJ databases">
        <title>Deinococcus koreensis sp. nov., a radiation-resistant bacterium isolated from river water.</title>
        <authorList>
            <person name="Choi A."/>
        </authorList>
    </citation>
    <scope>NUCLEOTIDE SEQUENCE [LARGE SCALE GENOMIC DNA]</scope>
    <source>
        <strain evidence="2 3">SJW1-2</strain>
    </source>
</reference>
<evidence type="ECO:0000313" key="2">
    <source>
        <dbReference type="EMBL" id="PNY81181.1"/>
    </source>
</evidence>
<gene>
    <name evidence="2" type="ORF">CVO96_07120</name>
</gene>
<keyword evidence="1" id="KW-0812">Transmembrane</keyword>
<accession>A0A2K3UXC6</accession>
<proteinExistence type="predicted"/>